<reference evidence="2 3" key="1">
    <citation type="submission" date="2020-02" db="EMBL/GenBank/DDBJ databases">
        <title>Shewanella WXL01 sp. nov., a marine bacterium isolated from green algae in Luhuitou Fringing Reef (Northern South China Sea).</title>
        <authorList>
            <person name="Wang X."/>
        </authorList>
    </citation>
    <scope>NUCLEOTIDE SEQUENCE [LARGE SCALE GENOMIC DNA]</scope>
    <source>
        <strain evidence="2 3">MCCC 1A01895</strain>
    </source>
</reference>
<evidence type="ECO:0000313" key="3">
    <source>
        <dbReference type="Proteomes" id="UP000811844"/>
    </source>
</evidence>
<sequence length="123" mass="14016">MINWITSNIGSIGSYIALATFLLSVGTFAFSAYRYVTTRRDAQLQIDFENYHKLIAELVGSQRNTETMKLDSQVAIVYELQRFKRYKPVTVRILSGLRDEWSGNGSNNSRLISEMNIAIEKLS</sequence>
<protein>
    <submittedName>
        <fullName evidence="2">Uncharacterized protein</fullName>
    </submittedName>
</protein>
<dbReference type="EMBL" id="JAAIKR010000050">
    <property type="protein sequence ID" value="MBR9729672.1"/>
    <property type="molecule type" value="Genomic_DNA"/>
</dbReference>
<evidence type="ECO:0000313" key="2">
    <source>
        <dbReference type="EMBL" id="MBR9729672.1"/>
    </source>
</evidence>
<feature type="transmembrane region" description="Helical" evidence="1">
    <location>
        <begin position="12"/>
        <end position="33"/>
    </location>
</feature>
<keyword evidence="1" id="KW-1133">Transmembrane helix</keyword>
<organism evidence="2 3">
    <name type="scientific">Shewanella intestini</name>
    <dbReference type="NCBI Taxonomy" id="2017544"/>
    <lineage>
        <taxon>Bacteria</taxon>
        <taxon>Pseudomonadati</taxon>
        <taxon>Pseudomonadota</taxon>
        <taxon>Gammaproteobacteria</taxon>
        <taxon>Alteromonadales</taxon>
        <taxon>Shewanellaceae</taxon>
        <taxon>Shewanella</taxon>
    </lineage>
</organism>
<name>A0ABS5I6K7_9GAMM</name>
<gene>
    <name evidence="2" type="ORF">G3R48_17055</name>
</gene>
<dbReference type="RefSeq" id="WP_153666313.1">
    <property type="nucleotide sequence ID" value="NZ_JAAIKR010000050.1"/>
</dbReference>
<evidence type="ECO:0000256" key="1">
    <source>
        <dbReference type="SAM" id="Phobius"/>
    </source>
</evidence>
<keyword evidence="1" id="KW-0812">Transmembrane</keyword>
<accession>A0ABS5I6K7</accession>
<proteinExistence type="predicted"/>
<keyword evidence="3" id="KW-1185">Reference proteome</keyword>
<comment type="caution">
    <text evidence="2">The sequence shown here is derived from an EMBL/GenBank/DDBJ whole genome shotgun (WGS) entry which is preliminary data.</text>
</comment>
<dbReference type="Proteomes" id="UP000811844">
    <property type="component" value="Unassembled WGS sequence"/>
</dbReference>
<keyword evidence="1" id="KW-0472">Membrane</keyword>